<evidence type="ECO:0000256" key="5">
    <source>
        <dbReference type="SAM" id="SignalP"/>
    </source>
</evidence>
<protein>
    <submittedName>
        <fullName evidence="6">Thaumatin</fullName>
    </submittedName>
</protein>
<dbReference type="Pfam" id="PF00314">
    <property type="entry name" value="Thaumatin"/>
    <property type="match status" value="1"/>
</dbReference>
<evidence type="ECO:0000313" key="7">
    <source>
        <dbReference type="Proteomes" id="UP000237000"/>
    </source>
</evidence>
<proteinExistence type="inferred from homology"/>
<evidence type="ECO:0000256" key="1">
    <source>
        <dbReference type="ARBA" id="ARBA00004613"/>
    </source>
</evidence>
<comment type="similarity">
    <text evidence="2">Belongs to the thaumatin family.</text>
</comment>
<feature type="chain" id="PRO_5015177932" evidence="5">
    <location>
        <begin position="22"/>
        <end position="319"/>
    </location>
</feature>
<dbReference type="InterPro" id="IPR001938">
    <property type="entry name" value="Thaumatin"/>
</dbReference>
<evidence type="ECO:0000256" key="3">
    <source>
        <dbReference type="ARBA" id="ARBA00022525"/>
    </source>
</evidence>
<dbReference type="SMART" id="SM00205">
    <property type="entry name" value="THN"/>
    <property type="match status" value="1"/>
</dbReference>
<accession>A0A2P5FNP9</accession>
<name>A0A2P5FNP9_TREOI</name>
<evidence type="ECO:0000256" key="2">
    <source>
        <dbReference type="ARBA" id="ARBA00010607"/>
    </source>
</evidence>
<dbReference type="EMBL" id="JXTC01000018">
    <property type="protein sequence ID" value="PON99447.1"/>
    <property type="molecule type" value="Genomic_DNA"/>
</dbReference>
<sequence length="319" mass="32914">MGLFSSYLILLLLMVSRGVSGATFTFINKCDYTVWPGILASAGSPKLDSTGFELQKGTSRSFQAPTGWSGRFWGRTGCSFDGSGRGSCATGDCGSGQMECNGAGATPPATLAEFTLGSGSQDFYDVSLVDGYNLPMVVEGSGGFGTCAPTGCVTDLNRRCPTELRVDGGGACRSACEAFGADEYCCSGAYNAPSACKPSLYSQIFKSACPKSYSYAYDDATSTFTCSGADYTITFCPTLPSLKSSRDSSPMTTGTTIAGSGSGSGSDAGADSGTIQQASLASSWLANLATGDSIRTHSPLAFDTTLVLVMALSLSFWHL</sequence>
<dbReference type="PRINTS" id="PR00347">
    <property type="entry name" value="THAUMATIN"/>
</dbReference>
<evidence type="ECO:0000313" key="6">
    <source>
        <dbReference type="EMBL" id="PON99447.1"/>
    </source>
</evidence>
<evidence type="ECO:0000256" key="4">
    <source>
        <dbReference type="SAM" id="MobiDB-lite"/>
    </source>
</evidence>
<dbReference type="Proteomes" id="UP000237000">
    <property type="component" value="Unassembled WGS sequence"/>
</dbReference>
<feature type="signal peptide" evidence="5">
    <location>
        <begin position="1"/>
        <end position="21"/>
    </location>
</feature>
<comment type="subcellular location">
    <subcellularLocation>
        <location evidence="1">Secreted</location>
    </subcellularLocation>
</comment>
<keyword evidence="5" id="KW-0732">Signal</keyword>
<dbReference type="OrthoDB" id="430315at2759"/>
<dbReference type="InterPro" id="IPR037176">
    <property type="entry name" value="Osmotin/thaumatin-like_sf"/>
</dbReference>
<dbReference type="FunFam" id="2.60.110.10:FF:000001">
    <property type="entry name" value="THAUMATIN-LIKE PROTEIN 1"/>
    <property type="match status" value="1"/>
</dbReference>
<organism evidence="6 7">
    <name type="scientific">Trema orientale</name>
    <name type="common">Charcoal tree</name>
    <name type="synonym">Celtis orientalis</name>
    <dbReference type="NCBI Taxonomy" id="63057"/>
    <lineage>
        <taxon>Eukaryota</taxon>
        <taxon>Viridiplantae</taxon>
        <taxon>Streptophyta</taxon>
        <taxon>Embryophyta</taxon>
        <taxon>Tracheophyta</taxon>
        <taxon>Spermatophyta</taxon>
        <taxon>Magnoliopsida</taxon>
        <taxon>eudicotyledons</taxon>
        <taxon>Gunneridae</taxon>
        <taxon>Pentapetalae</taxon>
        <taxon>rosids</taxon>
        <taxon>fabids</taxon>
        <taxon>Rosales</taxon>
        <taxon>Cannabaceae</taxon>
        <taxon>Trema</taxon>
    </lineage>
</organism>
<dbReference type="AlphaFoldDB" id="A0A2P5FNP9"/>
<dbReference type="PANTHER" id="PTHR31048">
    <property type="entry name" value="OS03G0233200 PROTEIN"/>
    <property type="match status" value="1"/>
</dbReference>
<dbReference type="GO" id="GO:0005576">
    <property type="term" value="C:extracellular region"/>
    <property type="evidence" value="ECO:0007669"/>
    <property type="project" value="UniProtKB-SubCell"/>
</dbReference>
<dbReference type="SUPFAM" id="SSF49870">
    <property type="entry name" value="Osmotin, thaumatin-like protein"/>
    <property type="match status" value="1"/>
</dbReference>
<dbReference type="Gene3D" id="2.60.110.10">
    <property type="entry name" value="Thaumatin"/>
    <property type="match status" value="1"/>
</dbReference>
<dbReference type="PROSITE" id="PS51367">
    <property type="entry name" value="THAUMATIN_2"/>
    <property type="match status" value="1"/>
</dbReference>
<dbReference type="InterPro" id="IPR017949">
    <property type="entry name" value="Thaumatin_CS"/>
</dbReference>
<feature type="region of interest" description="Disordered" evidence="4">
    <location>
        <begin position="243"/>
        <end position="272"/>
    </location>
</feature>
<dbReference type="InParanoid" id="A0A2P5FNP9"/>
<gene>
    <name evidence="6" type="ORF">TorRG33x02_046140</name>
</gene>
<comment type="caution">
    <text evidence="6">The sequence shown here is derived from an EMBL/GenBank/DDBJ whole genome shotgun (WGS) entry which is preliminary data.</text>
</comment>
<reference evidence="7" key="1">
    <citation type="submission" date="2016-06" db="EMBL/GenBank/DDBJ databases">
        <title>Parallel loss of symbiosis genes in relatives of nitrogen-fixing non-legume Parasponia.</title>
        <authorList>
            <person name="Van Velzen R."/>
            <person name="Holmer R."/>
            <person name="Bu F."/>
            <person name="Rutten L."/>
            <person name="Van Zeijl A."/>
            <person name="Liu W."/>
            <person name="Santuari L."/>
            <person name="Cao Q."/>
            <person name="Sharma T."/>
            <person name="Shen D."/>
            <person name="Roswanjaya Y."/>
            <person name="Wardhani T."/>
            <person name="Kalhor M.S."/>
            <person name="Jansen J."/>
            <person name="Van den Hoogen J."/>
            <person name="Gungor B."/>
            <person name="Hartog M."/>
            <person name="Hontelez J."/>
            <person name="Verver J."/>
            <person name="Yang W.-C."/>
            <person name="Schijlen E."/>
            <person name="Repin R."/>
            <person name="Schilthuizen M."/>
            <person name="Schranz E."/>
            <person name="Heidstra R."/>
            <person name="Miyata K."/>
            <person name="Fedorova E."/>
            <person name="Kohlen W."/>
            <person name="Bisseling T."/>
            <person name="Smit S."/>
            <person name="Geurts R."/>
        </authorList>
    </citation>
    <scope>NUCLEOTIDE SEQUENCE [LARGE SCALE GENOMIC DNA]</scope>
    <source>
        <strain evidence="7">cv. RG33-2</strain>
    </source>
</reference>
<dbReference type="CDD" id="cd09218">
    <property type="entry name" value="TLP-PA"/>
    <property type="match status" value="1"/>
</dbReference>
<dbReference type="STRING" id="63057.A0A2P5FNP9"/>
<dbReference type="PROSITE" id="PS00316">
    <property type="entry name" value="THAUMATIN_1"/>
    <property type="match status" value="1"/>
</dbReference>
<keyword evidence="7" id="KW-1185">Reference proteome</keyword>
<keyword evidence="3" id="KW-0964">Secreted</keyword>